<evidence type="ECO:0000313" key="3">
    <source>
        <dbReference type="Proteomes" id="UP001181622"/>
    </source>
</evidence>
<dbReference type="SMART" id="SM00421">
    <property type="entry name" value="HTH_LUXR"/>
    <property type="match status" value="1"/>
</dbReference>
<gene>
    <name evidence="2" type="ORF">IHQ68_01135</name>
</gene>
<comment type="caution">
    <text evidence="2">The sequence shown here is derived from an EMBL/GenBank/DDBJ whole genome shotgun (WGS) entry which is preliminary data.</text>
</comment>
<organism evidence="2 3">
    <name type="scientific">Chelatococcus sambhunathii</name>
    <dbReference type="NCBI Taxonomy" id="363953"/>
    <lineage>
        <taxon>Bacteria</taxon>
        <taxon>Pseudomonadati</taxon>
        <taxon>Pseudomonadota</taxon>
        <taxon>Alphaproteobacteria</taxon>
        <taxon>Hyphomicrobiales</taxon>
        <taxon>Chelatococcaceae</taxon>
        <taxon>Chelatococcus</taxon>
    </lineage>
</organism>
<dbReference type="Gene3D" id="1.10.10.10">
    <property type="entry name" value="Winged helix-like DNA-binding domain superfamily/Winged helix DNA-binding domain"/>
    <property type="match status" value="1"/>
</dbReference>
<dbReference type="InterPro" id="IPR000792">
    <property type="entry name" value="Tscrpt_reg_LuxR_C"/>
</dbReference>
<dbReference type="Gene3D" id="3.30.450.80">
    <property type="entry name" value="Transcription factor LuxR-like, autoinducer-binding domain"/>
    <property type="match status" value="1"/>
</dbReference>
<evidence type="ECO:0000259" key="1">
    <source>
        <dbReference type="PROSITE" id="PS50043"/>
    </source>
</evidence>
<dbReference type="SUPFAM" id="SSF46894">
    <property type="entry name" value="C-terminal effector domain of the bipartite response regulators"/>
    <property type="match status" value="1"/>
</dbReference>
<dbReference type="InterPro" id="IPR036693">
    <property type="entry name" value="TF_LuxR_autoind-bd_dom_sf"/>
</dbReference>
<proteinExistence type="predicted"/>
<reference evidence="2" key="1">
    <citation type="submission" date="2020-10" db="EMBL/GenBank/DDBJ databases">
        <authorList>
            <person name="Abbas A."/>
            <person name="Razzaq R."/>
            <person name="Waqas M."/>
            <person name="Abbas N."/>
            <person name="Nielsen T.K."/>
            <person name="Hansen L.H."/>
            <person name="Hussain S."/>
            <person name="Shahid M."/>
        </authorList>
    </citation>
    <scope>NUCLEOTIDE SEQUENCE</scope>
    <source>
        <strain evidence="2">S14</strain>
    </source>
</reference>
<dbReference type="PROSITE" id="PS00622">
    <property type="entry name" value="HTH_LUXR_1"/>
    <property type="match status" value="1"/>
</dbReference>
<accession>A0ABU1DAU9</accession>
<evidence type="ECO:0000313" key="2">
    <source>
        <dbReference type="EMBL" id="MDR4305227.1"/>
    </source>
</evidence>
<dbReference type="Proteomes" id="UP001181622">
    <property type="component" value="Unassembled WGS sequence"/>
</dbReference>
<feature type="domain" description="HTH luxR-type" evidence="1">
    <location>
        <begin position="287"/>
        <end position="352"/>
    </location>
</feature>
<name>A0ABU1DAU9_9HYPH</name>
<dbReference type="RefSeq" id="WP_309388279.1">
    <property type="nucleotide sequence ID" value="NZ_JADBEO010000002.1"/>
</dbReference>
<sequence length="359" mass="37651">MGRDFVDRIYEAAAFPEFWPELFHDLATALGFAGAAMVSVNPEFKRHVASPGVAGMIRRFLSEGWQTRDLRSERAAALGHGGFVRDQDLASDEEIATHPLYVELLRPSGLGYGAATIVDCPSGDTIAVSFDRSWADGPTPQEILAELDKLRPHFARAAVFAGRLELERAQAQASALAGVGFPAAVLGGHRRLLAANADFEALRGRVRIGAGDRLSLADPACEALLGRALEAGCETGLSIPLKATGGDPPAVMHVLPVRRTARDAFSLAEWLIVVTPIGAGAAPLASILSGLFDLSRAEARVAREVIGGESVTAIAVKFGLSEATVRSQLRAVFAKTGTSRQSELVAACLGVAPPAVGAA</sequence>
<dbReference type="InterPro" id="IPR016032">
    <property type="entry name" value="Sig_transdc_resp-reg_C-effctor"/>
</dbReference>
<dbReference type="PROSITE" id="PS50043">
    <property type="entry name" value="HTH_LUXR_2"/>
    <property type="match status" value="1"/>
</dbReference>
<dbReference type="InterPro" id="IPR036388">
    <property type="entry name" value="WH-like_DNA-bd_sf"/>
</dbReference>
<dbReference type="Pfam" id="PF00196">
    <property type="entry name" value="GerE"/>
    <property type="match status" value="1"/>
</dbReference>
<protein>
    <submittedName>
        <fullName evidence="2">Helix-turn-helix transcriptional regulator</fullName>
    </submittedName>
</protein>
<keyword evidence="3" id="KW-1185">Reference proteome</keyword>
<dbReference type="EMBL" id="JADBEO010000002">
    <property type="protein sequence ID" value="MDR4305227.1"/>
    <property type="molecule type" value="Genomic_DNA"/>
</dbReference>